<keyword evidence="3" id="KW-1185">Reference proteome</keyword>
<evidence type="ECO:0000313" key="3">
    <source>
        <dbReference type="Proteomes" id="UP001331664"/>
    </source>
</evidence>
<proteinExistence type="predicted"/>
<feature type="non-terminal residue" evidence="2">
    <location>
        <position position="452"/>
    </location>
</feature>
<feature type="compositionally biased region" description="Polar residues" evidence="1">
    <location>
        <begin position="416"/>
        <end position="429"/>
    </location>
</feature>
<reference evidence="2 3" key="1">
    <citation type="submission" date="2024-01" db="EMBL/GenBank/DDBJ databases">
        <title>Campylobacter porcellus sp. nov.</title>
        <authorList>
            <person name="Papic B."/>
            <person name="Gruntar I."/>
        </authorList>
    </citation>
    <scope>NUCLEOTIDE SEQUENCE [LARGE SCALE GENOMIC DNA]</scope>
    <source>
        <strain evidence="2 3">CX2-4855-23</strain>
    </source>
</reference>
<evidence type="ECO:0008006" key="4">
    <source>
        <dbReference type="Google" id="ProtNLM"/>
    </source>
</evidence>
<dbReference type="Proteomes" id="UP001331664">
    <property type="component" value="Unassembled WGS sequence"/>
</dbReference>
<comment type="caution">
    <text evidence="2">The sequence shown here is derived from an EMBL/GenBank/DDBJ whole genome shotgun (WGS) entry which is preliminary data.</text>
</comment>
<feature type="region of interest" description="Disordered" evidence="1">
    <location>
        <begin position="410"/>
        <end position="429"/>
    </location>
</feature>
<sequence length="452" mass="50107">MAGINPNKQIIADLEHLYEKHKELFSKPSEVFKLIKAVKDNPTFFYTNNQPNIALIGSILENGKLGKIGIQKDFDSDNLQVRHATYSSNAKKENERLLKRNSYPVGSPTPTQLTFGKTAEPTANGAKALLGKKEKAVSGDALPPHLDADNISLTGRYSVGGKPHLTAVDENIIPQNAKNEVKEQTKSTQINEQAVKTKAEPIATTAKTAEPTADFSKAYSAIKNIGKYTGLVENDYKKIASLSTKDFTQRLKNDIQAYEELARLQEIAYKATNGLLNNDEYMRYFNVRQGEKGYLTKAQSIQNNAFEILDQAPNYISGLYNEISRLKALKSLSKEQDEALNKALKQVNQNAILDLAGETNYKLMATKAKTALNALTRAKKILDEAPTPVAKDPLADAPSELYKAHRKAQLAKEPTQKATNEAQQFGKTEQLQTKEQELVELAKTLGVYNENY</sequence>
<name>A0ABU7M6G3_9BACT</name>
<evidence type="ECO:0000313" key="2">
    <source>
        <dbReference type="EMBL" id="MEE3745276.1"/>
    </source>
</evidence>
<evidence type="ECO:0000256" key="1">
    <source>
        <dbReference type="SAM" id="MobiDB-lite"/>
    </source>
</evidence>
<protein>
    <recommendedName>
        <fullName evidence="4">Large polyvalent protein-associated domain-containing protein</fullName>
    </recommendedName>
</protein>
<organism evidence="2 3">
    <name type="scientific">Campylobacter porcelli</name>
    <dbReference type="NCBI Taxonomy" id="1660073"/>
    <lineage>
        <taxon>Bacteria</taxon>
        <taxon>Pseudomonadati</taxon>
        <taxon>Campylobacterota</taxon>
        <taxon>Epsilonproteobacteria</taxon>
        <taxon>Campylobacterales</taxon>
        <taxon>Campylobacteraceae</taxon>
        <taxon>Campylobacter</taxon>
    </lineage>
</organism>
<dbReference type="EMBL" id="JAZBRD010000028">
    <property type="protein sequence ID" value="MEE3745276.1"/>
    <property type="molecule type" value="Genomic_DNA"/>
</dbReference>
<accession>A0ABU7M6G3</accession>
<gene>
    <name evidence="2" type="ORF">V2I23_08305</name>
</gene>